<organism evidence="8 9">
    <name type="scientific">Punica granatum</name>
    <name type="common">Pomegranate</name>
    <dbReference type="NCBI Taxonomy" id="22663"/>
    <lineage>
        <taxon>Eukaryota</taxon>
        <taxon>Viridiplantae</taxon>
        <taxon>Streptophyta</taxon>
        <taxon>Embryophyta</taxon>
        <taxon>Tracheophyta</taxon>
        <taxon>Spermatophyta</taxon>
        <taxon>Magnoliopsida</taxon>
        <taxon>eudicotyledons</taxon>
        <taxon>Gunneridae</taxon>
        <taxon>Pentapetalae</taxon>
        <taxon>rosids</taxon>
        <taxon>malvids</taxon>
        <taxon>Myrtales</taxon>
        <taxon>Lythraceae</taxon>
        <taxon>Punica</taxon>
    </lineage>
</organism>
<sequence>MASPEAKSHAPNICITEEWSEAAESIAFGSAASPPPITLVCGPKNSGKTTFSRHLVNVLLQRYKKVAFLDTDVGQTEFTPPGILSLCIIDKPIPDLTILCMKTPERCFFFGDTSSNRDPRKYLKCISALYNYYREELRKLKGSKNTIIELPLVVNTPGWVKGMSQYVSCISSCSSLESTLSFSHFTCSLMHGPKFISFTGTGYEVLVKMINYVSPTHVVKIRIPAENKNLPAGAFWLEGGCSHSSLLEIKSVRYDTLNRSILLQKSAALLRDLKVMAYFRQCFPSSSNLTRNKDLARALAALPPYEVPISSVQIRHLYCQVPTTEVFYSLNASIVGLGVSSEESPDLPLCVGLDRLSLNSLMAKRSFKSFVEQELGKFPLFVINAVLEWILIVILFIDGFLAFVANEFSKFFDMRVPCLLCTRIDHVLVRRNPDFYYNESVCEAHKKAVSSLAYCHVHKKLSDIKKMCEGCLLSFATEKESDCDTYKSLVGILHKDLDCFVQDDSHIHLALPTSKKAGDSSSVHSEKDVASDQRCSCCGEPLKAKFSSSNPKGGSSQKPGKSTSPISQAPAPSPRGPLTTLKNGDGPNLMLPHIRYTELKFMSDNDGEIQDDDSAFNGIVPENQGKEDTKAASVPLLTDADEINEALKTPTFSRGNKFFGIPLSDSANTSPKWSNRTLRRSPLEKMEFASQESIDINAASNDPENYSIVNHLKRQVRLDRKSLMALYMELDEERSASAVAANNAMAMITRLQAEKAAVQMEALQYQRMMEEQAEYDQEALQETNNLLAKREEEIKALEAELEAYRKKYGCLQEEDYEPCKVNVDEEEYEDMEPPQSYSFFNGGSECDSPPNSSHTDHSKNHREEDIDNGFKDHPDENHCSGDEVTGLRE</sequence>
<keyword evidence="3" id="KW-1133">Transmembrane helix</keyword>
<evidence type="ECO:0000256" key="4">
    <source>
        <dbReference type="ARBA" id="ARBA00023136"/>
    </source>
</evidence>
<dbReference type="InterPro" id="IPR027417">
    <property type="entry name" value="P-loop_NTPase"/>
</dbReference>
<dbReference type="Pfam" id="PF25467">
    <property type="entry name" value="NOL9_C"/>
    <property type="match status" value="1"/>
</dbReference>
<evidence type="ECO:0000259" key="7">
    <source>
        <dbReference type="PROSITE" id="PS51775"/>
    </source>
</evidence>
<proteinExistence type="predicted"/>
<dbReference type="InterPro" id="IPR039306">
    <property type="entry name" value="MYOB"/>
</dbReference>
<evidence type="ECO:0000313" key="8">
    <source>
        <dbReference type="EMBL" id="OWM65354.1"/>
    </source>
</evidence>
<dbReference type="EMBL" id="MTKT01005615">
    <property type="protein sequence ID" value="OWM65354.1"/>
    <property type="molecule type" value="Genomic_DNA"/>
</dbReference>
<evidence type="ECO:0000256" key="1">
    <source>
        <dbReference type="ARBA" id="ARBA00004167"/>
    </source>
</evidence>
<evidence type="ECO:0000313" key="9">
    <source>
        <dbReference type="Proteomes" id="UP000197138"/>
    </source>
</evidence>
<feature type="compositionally biased region" description="Basic and acidic residues" evidence="6">
    <location>
        <begin position="854"/>
        <end position="889"/>
    </location>
</feature>
<dbReference type="InterPro" id="IPR007656">
    <property type="entry name" value="GTD-bd"/>
</dbReference>
<feature type="region of interest" description="Disordered" evidence="6">
    <location>
        <begin position="821"/>
        <end position="889"/>
    </location>
</feature>
<dbReference type="InterPro" id="IPR032319">
    <property type="entry name" value="CLP1_P"/>
</dbReference>
<dbReference type="AlphaFoldDB" id="A0A218VXS0"/>
<accession>A0A218VXS0</accession>
<feature type="domain" description="GTD-binding" evidence="7">
    <location>
        <begin position="707"/>
        <end position="805"/>
    </location>
</feature>
<dbReference type="InterPro" id="IPR057570">
    <property type="entry name" value="NOL9_C"/>
</dbReference>
<dbReference type="GO" id="GO:0016020">
    <property type="term" value="C:membrane"/>
    <property type="evidence" value="ECO:0007669"/>
    <property type="project" value="UniProtKB-SubCell"/>
</dbReference>
<dbReference type="PANTHER" id="PTHR31448">
    <property type="entry name" value="MYOSIN-BINDING PROTEIN 2"/>
    <property type="match status" value="1"/>
</dbReference>
<dbReference type="SUPFAM" id="SSF52540">
    <property type="entry name" value="P-loop containing nucleoside triphosphate hydrolases"/>
    <property type="match status" value="2"/>
</dbReference>
<name>A0A218VXS0_PUNGR</name>
<dbReference type="Pfam" id="PF16575">
    <property type="entry name" value="CLP1_P"/>
    <property type="match status" value="1"/>
</dbReference>
<evidence type="ECO:0000256" key="2">
    <source>
        <dbReference type="ARBA" id="ARBA00022692"/>
    </source>
</evidence>
<dbReference type="PANTHER" id="PTHR31448:SF9">
    <property type="entry name" value="MYOSIN-BINDING PROTEIN 6-RELATED"/>
    <property type="match status" value="1"/>
</dbReference>
<keyword evidence="4" id="KW-0472">Membrane</keyword>
<comment type="subcellular location">
    <subcellularLocation>
        <location evidence="1">Membrane</location>
        <topology evidence="1">Single-pass membrane protein</topology>
    </subcellularLocation>
</comment>
<feature type="region of interest" description="Disordered" evidence="6">
    <location>
        <begin position="545"/>
        <end position="589"/>
    </location>
</feature>
<evidence type="ECO:0000256" key="3">
    <source>
        <dbReference type="ARBA" id="ARBA00022989"/>
    </source>
</evidence>
<reference evidence="9" key="1">
    <citation type="journal article" date="2017" name="Plant J.">
        <title>The pomegranate (Punica granatum L.) genome and the genomics of punicalagin biosynthesis.</title>
        <authorList>
            <person name="Qin G."/>
            <person name="Xu C."/>
            <person name="Ming R."/>
            <person name="Tang H."/>
            <person name="Guyot R."/>
            <person name="Kramer E.M."/>
            <person name="Hu Y."/>
            <person name="Yi X."/>
            <person name="Qi Y."/>
            <person name="Xu X."/>
            <person name="Gao Z."/>
            <person name="Pan H."/>
            <person name="Jian J."/>
            <person name="Tian Y."/>
            <person name="Yue Z."/>
            <person name="Xu Y."/>
        </authorList>
    </citation>
    <scope>NUCLEOTIDE SEQUENCE [LARGE SCALE GENOMIC DNA]</scope>
    <source>
        <strain evidence="9">cv. Dabenzi</strain>
    </source>
</reference>
<feature type="compositionally biased region" description="Polar residues" evidence="6">
    <location>
        <begin position="546"/>
        <end position="567"/>
    </location>
</feature>
<keyword evidence="5" id="KW-0175">Coiled coil</keyword>
<dbReference type="Pfam" id="PF04576">
    <property type="entry name" value="Zein-binding"/>
    <property type="match status" value="1"/>
</dbReference>
<comment type="caution">
    <text evidence="8">The sequence shown here is derived from an EMBL/GenBank/DDBJ whole genome shotgun (WGS) entry which is preliminary data.</text>
</comment>
<protein>
    <recommendedName>
        <fullName evidence="7">GTD-binding domain-containing protein</fullName>
    </recommendedName>
</protein>
<evidence type="ECO:0000256" key="6">
    <source>
        <dbReference type="SAM" id="MobiDB-lite"/>
    </source>
</evidence>
<dbReference type="Gene3D" id="3.40.50.300">
    <property type="entry name" value="P-loop containing nucleotide triphosphate hydrolases"/>
    <property type="match status" value="1"/>
</dbReference>
<keyword evidence="2" id="KW-0812">Transmembrane</keyword>
<feature type="coiled-coil region" evidence="5">
    <location>
        <begin position="741"/>
        <end position="814"/>
    </location>
</feature>
<evidence type="ECO:0000256" key="5">
    <source>
        <dbReference type="SAM" id="Coils"/>
    </source>
</evidence>
<dbReference type="Proteomes" id="UP000197138">
    <property type="component" value="Unassembled WGS sequence"/>
</dbReference>
<gene>
    <name evidence="8" type="ORF">CDL15_Pgr008944</name>
</gene>
<dbReference type="PROSITE" id="PS51775">
    <property type="entry name" value="GTD_BINDING"/>
    <property type="match status" value="1"/>
</dbReference>
<dbReference type="GO" id="GO:0080115">
    <property type="term" value="F:myosin XI tail binding"/>
    <property type="evidence" value="ECO:0007669"/>
    <property type="project" value="UniProtKB-ARBA"/>
</dbReference>